<dbReference type="InParanoid" id="W5MCV0"/>
<dbReference type="HOGENOM" id="CLU_028841_1_0_1"/>
<proteinExistence type="predicted"/>
<feature type="chain" id="PRO_5004867955" evidence="2">
    <location>
        <begin position="18"/>
        <end position="365"/>
    </location>
</feature>
<keyword evidence="2" id="KW-0732">Signal</keyword>
<evidence type="ECO:0000256" key="1">
    <source>
        <dbReference type="SAM" id="MobiDB-lite"/>
    </source>
</evidence>
<dbReference type="GeneTree" id="ENSGT00390000005550"/>
<dbReference type="PANTHER" id="PTHR31296">
    <property type="entry name" value="UPF0565 PROTEIN C2ORF69"/>
    <property type="match status" value="1"/>
</dbReference>
<dbReference type="Proteomes" id="UP000018468">
    <property type="component" value="Linkage group LG12"/>
</dbReference>
<dbReference type="GO" id="GO:0005739">
    <property type="term" value="C:mitochondrion"/>
    <property type="evidence" value="ECO:0000318"/>
    <property type="project" value="GO_Central"/>
</dbReference>
<dbReference type="Ensembl" id="ENSLOCT00000006217.1">
    <property type="protein sequence ID" value="ENSLOCP00000006209.1"/>
    <property type="gene ID" value="ENSLOCG00000005160.1"/>
</dbReference>
<organism evidence="3 4">
    <name type="scientific">Lepisosteus oculatus</name>
    <name type="common">Spotted gar</name>
    <dbReference type="NCBI Taxonomy" id="7918"/>
    <lineage>
        <taxon>Eukaryota</taxon>
        <taxon>Metazoa</taxon>
        <taxon>Chordata</taxon>
        <taxon>Craniata</taxon>
        <taxon>Vertebrata</taxon>
        <taxon>Euteleostomi</taxon>
        <taxon>Actinopterygii</taxon>
        <taxon>Neopterygii</taxon>
        <taxon>Holostei</taxon>
        <taxon>Semionotiformes</taxon>
        <taxon>Lepisosteidae</taxon>
        <taxon>Lepisosteus</taxon>
    </lineage>
</organism>
<evidence type="ECO:0000313" key="3">
    <source>
        <dbReference type="Ensembl" id="ENSLOCP00000006209.1"/>
    </source>
</evidence>
<evidence type="ECO:0000313" key="4">
    <source>
        <dbReference type="Proteomes" id="UP000018468"/>
    </source>
</evidence>
<reference evidence="3" key="2">
    <citation type="submission" date="2025-08" db="UniProtKB">
        <authorList>
            <consortium name="Ensembl"/>
        </authorList>
    </citation>
    <scope>IDENTIFICATION</scope>
</reference>
<dbReference type="AlphaFoldDB" id="W5MCV0"/>
<sequence length="365" mass="40719">IFIKIIFEALFLRHMFSIRTAATALSLITVARNMSSAAGFSETAGPSPRQGDPDGQCSQQRWFRLPAVPGFEPHRVNEMLLLRPTAVLSRCSSETHTAEDASQHVVFFPGDIQNFQQEMSKHQENGQWQHWSLERVALLLGHRFPGHHVWVVRAARMYLHKFSCYDNFVESNLFGAPEHSPNHGAFQHLKGLLSHAMEQAGILLHHCPSQNSRPFANGCSGPSNVTSVSCPLPPNLSLSLVGFSKGCVVLNQMVYELAGAKADPELAAFLASIRDMYWLDGGHPGGSETWVTDRKVLQALASSGIGLHAHVTPYEVHDPMRAWVGREHRRFVRTLQELGAPLICKLHFEDEPPSLDNHFRVIQDF</sequence>
<keyword evidence="4" id="KW-1185">Reference proteome</keyword>
<dbReference type="EMBL" id="AHAT01028902">
    <property type="status" value="NOT_ANNOTATED_CDS"/>
    <property type="molecule type" value="Genomic_DNA"/>
</dbReference>
<name>W5MCV0_LEPOC</name>
<feature type="region of interest" description="Disordered" evidence="1">
    <location>
        <begin position="38"/>
        <end position="57"/>
    </location>
</feature>
<dbReference type="FunCoup" id="W5MCV0">
    <property type="interactions" value="800"/>
</dbReference>
<dbReference type="eggNOG" id="KOG2800">
    <property type="taxonomic scope" value="Eukaryota"/>
</dbReference>
<feature type="signal peptide" evidence="2">
    <location>
        <begin position="1"/>
        <end position="17"/>
    </location>
</feature>
<accession>W5MCV0</accession>
<protein>
    <submittedName>
        <fullName evidence="3">Chromosome 2 open reading frame 69</fullName>
    </submittedName>
</protein>
<dbReference type="OMA" id="DIMSCHP"/>
<dbReference type="Pfam" id="PF10561">
    <property type="entry name" value="C2orf69"/>
    <property type="match status" value="2"/>
</dbReference>
<reference evidence="4" key="1">
    <citation type="submission" date="2011-12" db="EMBL/GenBank/DDBJ databases">
        <title>The Draft Genome of Lepisosteus oculatus.</title>
        <authorList>
            <consortium name="The Broad Institute Genome Assembly &amp; Analysis Group"/>
            <consortium name="Computational R&amp;D Group"/>
            <consortium name="and Sequencing Platform"/>
            <person name="Di Palma F."/>
            <person name="Alfoldi J."/>
            <person name="Johnson J."/>
            <person name="Berlin A."/>
            <person name="Gnerre S."/>
            <person name="Jaffe D."/>
            <person name="MacCallum I."/>
            <person name="Young S."/>
            <person name="Walker B.J."/>
            <person name="Lander E.S."/>
            <person name="Lindblad-Toh K."/>
        </authorList>
    </citation>
    <scope>NUCLEOTIDE SEQUENCE [LARGE SCALE GENOMIC DNA]</scope>
</reference>
<dbReference type="PANTHER" id="PTHR31296:SF1">
    <property type="entry name" value="MITOCHONDRIAL PROTEIN C2ORF69"/>
    <property type="match status" value="1"/>
</dbReference>
<reference evidence="3" key="3">
    <citation type="submission" date="2025-09" db="UniProtKB">
        <authorList>
            <consortium name="Ensembl"/>
        </authorList>
    </citation>
    <scope>IDENTIFICATION</scope>
</reference>
<dbReference type="Bgee" id="ENSLOCG00000005160">
    <property type="expression patterns" value="Expressed in ovary and 13 other cell types or tissues"/>
</dbReference>
<evidence type="ECO:0000256" key="2">
    <source>
        <dbReference type="SAM" id="SignalP"/>
    </source>
</evidence>
<dbReference type="InterPro" id="IPR018881">
    <property type="entry name" value="C2orf69_mit"/>
</dbReference>